<keyword evidence="2" id="KW-0449">Lipoprotein</keyword>
<reference evidence="2 3" key="1">
    <citation type="journal article" date="2012" name="J. Bacteriol.">
        <title>Complete Genome Sequence of Flavobacterium indicum GPSTA100-9T, Isolated from Warm Spring Water.</title>
        <authorList>
            <person name="Barbier P."/>
            <person name="Houel A."/>
            <person name="Loux V."/>
            <person name="Poulain J."/>
            <person name="Bernardet J.F."/>
            <person name="Touchon M."/>
            <person name="Duchaud E."/>
        </authorList>
    </citation>
    <scope>NUCLEOTIDE SEQUENCE [LARGE SCALE GENOMIC DNA]</scope>
    <source>
        <strain evidence="3">DSM 17447 / CIP 109464 / GPTSA100-9</strain>
    </source>
</reference>
<dbReference type="Proteomes" id="UP000007599">
    <property type="component" value="Chromosome I"/>
</dbReference>
<keyword evidence="3" id="KW-1185">Reference proteome</keyword>
<dbReference type="HOGENOM" id="CLU_1088821_0_0_10"/>
<keyword evidence="1" id="KW-0732">Signal</keyword>
<accession>H8XT06</accession>
<dbReference type="PROSITE" id="PS51257">
    <property type="entry name" value="PROKAR_LIPOPROTEIN"/>
    <property type="match status" value="1"/>
</dbReference>
<gene>
    <name evidence="2" type="ordered locus">KQS_08020</name>
</gene>
<name>H8XT06_FLAIG</name>
<sequence length="255" mass="27239">MKQNLLKLGLLFFLLTLGTISCSSSDDSDPAPTPVTYNVKGYYKMTSSLGNFILLIEDGGKFTFVNGSNFYSTISANIGYGTDYTFVNNVFTGSFKLNLGTGSQYSLTATYNPTTGAFSAGTIGANTSTSGYGTWTAQRVINNNSDSIGLWYGQYNTTPSNTTTFNAPYTMLVEDDTHVVVADGNSITGRSSLAYGTYTVSGNTFTSTYKYAFGTGSQFSNGANFNKTDGKMIAGTWGSNTATSGSGNWYMDKLK</sequence>
<dbReference type="EMBL" id="HE774682">
    <property type="protein sequence ID" value="CCG53548.1"/>
    <property type="molecule type" value="Genomic_DNA"/>
</dbReference>
<dbReference type="STRING" id="1094466.KQS_08020"/>
<evidence type="ECO:0000313" key="2">
    <source>
        <dbReference type="EMBL" id="CCG53548.1"/>
    </source>
</evidence>
<reference evidence="3" key="2">
    <citation type="submission" date="2012-03" db="EMBL/GenBank/DDBJ databases">
        <title>Complete genome sequence of Flavobacterium indicum GPTSA100-9T, isolated from warm spring water.</title>
        <authorList>
            <person name="Barbier P."/>
            <person name="Houel A."/>
            <person name="Loux V."/>
            <person name="Poulain J."/>
            <person name="Bernardet J.-F."/>
            <person name="Touchon M."/>
            <person name="Duchaud E."/>
        </authorList>
    </citation>
    <scope>NUCLEOTIDE SEQUENCE [LARGE SCALE GENOMIC DNA]</scope>
    <source>
        <strain evidence="3">DSM 17447 / CIP 109464 / GPTSA100-9</strain>
    </source>
</reference>
<dbReference type="KEGG" id="fin:KQS_08020"/>
<dbReference type="AlphaFoldDB" id="H8XT06"/>
<proteinExistence type="predicted"/>
<feature type="signal peptide" evidence="1">
    <location>
        <begin position="1"/>
        <end position="25"/>
    </location>
</feature>
<organism evidence="2 3">
    <name type="scientific">Flavobacterium indicum (strain DSM 17447 / CIP 109464 / GPTSA100-9)</name>
    <dbReference type="NCBI Taxonomy" id="1094466"/>
    <lineage>
        <taxon>Bacteria</taxon>
        <taxon>Pseudomonadati</taxon>
        <taxon>Bacteroidota</taxon>
        <taxon>Flavobacteriia</taxon>
        <taxon>Flavobacteriales</taxon>
        <taxon>Flavobacteriaceae</taxon>
        <taxon>Flavobacterium</taxon>
    </lineage>
</organism>
<evidence type="ECO:0000256" key="1">
    <source>
        <dbReference type="SAM" id="SignalP"/>
    </source>
</evidence>
<feature type="chain" id="PRO_5003617349" evidence="1">
    <location>
        <begin position="26"/>
        <end position="255"/>
    </location>
</feature>
<dbReference type="RefSeq" id="WP_014388669.1">
    <property type="nucleotide sequence ID" value="NC_017025.1"/>
</dbReference>
<evidence type="ECO:0000313" key="3">
    <source>
        <dbReference type="Proteomes" id="UP000007599"/>
    </source>
</evidence>
<dbReference type="PATRIC" id="fig|1094466.5.peg.1574"/>
<protein>
    <submittedName>
        <fullName evidence="2">Hypothetical lipoprotein</fullName>
    </submittedName>
</protein>